<reference evidence="2" key="1">
    <citation type="submission" date="2017-04" db="EMBL/GenBank/DDBJ databases">
        <title>Genome evolution of the luminous symbionts of deep sea anglerfish.</title>
        <authorList>
            <person name="Hendry T.A."/>
        </authorList>
    </citation>
    <scope>NUCLEOTIDE SEQUENCE [LARGE SCALE GENOMIC DNA]</scope>
</reference>
<evidence type="ECO:0000313" key="1">
    <source>
        <dbReference type="EMBL" id="ATF10022.1"/>
    </source>
</evidence>
<evidence type="ECO:0000313" key="2">
    <source>
        <dbReference type="Proteomes" id="UP000218160"/>
    </source>
</evidence>
<dbReference type="AlphaFoldDB" id="A0A291BAJ5"/>
<keyword evidence="2" id="KW-1185">Reference proteome</keyword>
<protein>
    <submittedName>
        <fullName evidence="1">Mobile element protein</fullName>
    </submittedName>
</protein>
<accession>A0A291BAJ5</accession>
<name>A0A291BAJ5_9GAMM</name>
<proteinExistence type="predicted"/>
<dbReference type="KEGG" id="elux:BTN50_1549"/>
<sequence>MHEIIASELSASNMTDGEVLLNLFKQTRRKINEISASWCLQHETMLLNRLYQTSGSIHPIKNRSNFLKMKSSA</sequence>
<organism evidence="1 2">
    <name type="scientific">Candidatus Enterovibrio altilux</name>
    <dbReference type="NCBI Taxonomy" id="1927128"/>
    <lineage>
        <taxon>Bacteria</taxon>
        <taxon>Pseudomonadati</taxon>
        <taxon>Pseudomonadota</taxon>
        <taxon>Gammaproteobacteria</taxon>
        <taxon>Vibrionales</taxon>
        <taxon>Vibrionaceae</taxon>
        <taxon>Enterovibrio</taxon>
    </lineage>
</organism>
<gene>
    <name evidence="1" type="ORF">BTN50_1549</name>
</gene>
<dbReference type="EMBL" id="CP020660">
    <property type="protein sequence ID" value="ATF10022.1"/>
    <property type="molecule type" value="Genomic_DNA"/>
</dbReference>
<dbReference type="Proteomes" id="UP000218160">
    <property type="component" value="Chromosome 1"/>
</dbReference>